<evidence type="ECO:0000256" key="1">
    <source>
        <dbReference type="SAM" id="SignalP"/>
    </source>
</evidence>
<dbReference type="PANTHER" id="PTHR30024">
    <property type="entry name" value="ALIPHATIC SULFONATES-BINDING PROTEIN-RELATED"/>
    <property type="match status" value="1"/>
</dbReference>
<protein>
    <submittedName>
        <fullName evidence="2">ABC transporter substrate-binding protein</fullName>
    </submittedName>
</protein>
<dbReference type="Pfam" id="PF13379">
    <property type="entry name" value="NMT1_2"/>
    <property type="match status" value="1"/>
</dbReference>
<name>A0A191UGM4_9BURK</name>
<dbReference type="EMBL" id="CP015922">
    <property type="protein sequence ID" value="ANJ00150.1"/>
    <property type="molecule type" value="Genomic_DNA"/>
</dbReference>
<dbReference type="RefSeq" id="WP_068949156.1">
    <property type="nucleotide sequence ID" value="NZ_CP015922.1"/>
</dbReference>
<gene>
    <name evidence="2" type="ORF">A8O14_08710</name>
</gene>
<dbReference type="SUPFAM" id="SSF53850">
    <property type="entry name" value="Periplasmic binding protein-like II"/>
    <property type="match status" value="1"/>
</dbReference>
<organism evidence="2 3">
    <name type="scientific">Polynucleobacter wuianus</name>
    <dbReference type="NCBI Taxonomy" id="1743168"/>
    <lineage>
        <taxon>Bacteria</taxon>
        <taxon>Pseudomonadati</taxon>
        <taxon>Pseudomonadota</taxon>
        <taxon>Betaproteobacteria</taxon>
        <taxon>Burkholderiales</taxon>
        <taxon>Burkholderiaceae</taxon>
        <taxon>Polynucleobacter</taxon>
    </lineage>
</organism>
<evidence type="ECO:0000313" key="3">
    <source>
        <dbReference type="Proteomes" id="UP000078463"/>
    </source>
</evidence>
<dbReference type="OrthoDB" id="8892982at2"/>
<dbReference type="KEGG" id="pwu:A8O14_08710"/>
<dbReference type="InterPro" id="IPR006311">
    <property type="entry name" value="TAT_signal"/>
</dbReference>
<dbReference type="STRING" id="1743168.A8O14_08710"/>
<dbReference type="Gene3D" id="3.40.190.10">
    <property type="entry name" value="Periplasmic binding protein-like II"/>
    <property type="match status" value="2"/>
</dbReference>
<evidence type="ECO:0000313" key="2">
    <source>
        <dbReference type="EMBL" id="ANJ00150.1"/>
    </source>
</evidence>
<dbReference type="AlphaFoldDB" id="A0A191UGM4"/>
<keyword evidence="1" id="KW-0732">Signal</keyword>
<dbReference type="Proteomes" id="UP000078463">
    <property type="component" value="Chromosome"/>
</dbReference>
<proteinExistence type="predicted"/>
<reference evidence="3" key="1">
    <citation type="submission" date="2016-05" db="EMBL/GenBank/DDBJ databases">
        <title>Polynucleobacter sp. QLW-P1FAT50C-4 genome.</title>
        <authorList>
            <person name="Hahn M.W."/>
        </authorList>
    </citation>
    <scope>NUCLEOTIDE SEQUENCE [LARGE SCALE GENOMIC DNA]</scope>
    <source>
        <strain evidence="3">QLW-P1FAT50C-4</strain>
    </source>
</reference>
<feature type="chain" id="PRO_5008248106" evidence="1">
    <location>
        <begin position="33"/>
        <end position="330"/>
    </location>
</feature>
<feature type="signal peptide" evidence="1">
    <location>
        <begin position="1"/>
        <end position="32"/>
    </location>
</feature>
<keyword evidence="3" id="KW-1185">Reference proteome</keyword>
<dbReference type="PROSITE" id="PS51318">
    <property type="entry name" value="TAT"/>
    <property type="match status" value="1"/>
</dbReference>
<sequence length="330" mass="35576">MSKSTFSIGRRQLLQAGAITAASSLIPSFASAADDKIQIGYWPIASGLPFYVALEKGYFKEVGLNVEGVKFASPNQIAEAMIAGRIQGSANGTASAALALAEISSPNLFKIICSNPSNAKYVLDEVLVPIDSKVKAIKDLPKDVKFGCGPGIQNVTLTKIILEKNGLLNVQPIELPVGQHIPALAAGQIDAVYTLEPSGTIGKVKGVSRVLEAGVISKYMLGDAMAPWFGGSASLTTTLIKERPTDVKKYILAYAKGVDFVRKNPEESRKSLDGFTAIEEAVVKEVPLANFVMFNEFKPSDIAYFQKYFDIFTDRKIFSKVVDVKPLIYS</sequence>
<accession>A0A191UGM4</accession>